<sequence>MFFSSTMIITILVGSDRLLTVLFPHITYNKIKYLIGMSIIPMGYSAIWAIISYSRMAIAADTQVICTLDQFVTGDLRTPKNYINICLSIFMLSTYASIWIFLRLKKVGSSFTRRVIKALTIIMLIEVLAWPTLAHFRTANAHPKYMELTD</sequence>
<evidence type="ECO:0000256" key="1">
    <source>
        <dbReference type="SAM" id="Phobius"/>
    </source>
</evidence>
<feature type="transmembrane region" description="Helical" evidence="1">
    <location>
        <begin position="33"/>
        <end position="51"/>
    </location>
</feature>
<dbReference type="AlphaFoldDB" id="A0A914D973"/>
<dbReference type="InterPro" id="IPR019424">
    <property type="entry name" value="7TM_GPCR_Srsx"/>
</dbReference>
<keyword evidence="2" id="KW-1185">Reference proteome</keyword>
<feature type="transmembrane region" description="Helical" evidence="1">
    <location>
        <begin position="82"/>
        <end position="102"/>
    </location>
</feature>
<evidence type="ECO:0000313" key="3">
    <source>
        <dbReference type="WBParaSite" id="ACRNAN_scaffold2146.g16362.t1"/>
    </source>
</evidence>
<keyword evidence="1" id="KW-0812">Transmembrane</keyword>
<organism evidence="2 3">
    <name type="scientific">Acrobeloides nanus</name>
    <dbReference type="NCBI Taxonomy" id="290746"/>
    <lineage>
        <taxon>Eukaryota</taxon>
        <taxon>Metazoa</taxon>
        <taxon>Ecdysozoa</taxon>
        <taxon>Nematoda</taxon>
        <taxon>Chromadorea</taxon>
        <taxon>Rhabditida</taxon>
        <taxon>Tylenchina</taxon>
        <taxon>Cephalobomorpha</taxon>
        <taxon>Cephaloboidea</taxon>
        <taxon>Cephalobidae</taxon>
        <taxon>Acrobeloides</taxon>
    </lineage>
</organism>
<reference evidence="3" key="1">
    <citation type="submission" date="2022-11" db="UniProtKB">
        <authorList>
            <consortium name="WormBaseParasite"/>
        </authorList>
    </citation>
    <scope>IDENTIFICATION</scope>
</reference>
<feature type="transmembrane region" description="Helical" evidence="1">
    <location>
        <begin position="114"/>
        <end position="133"/>
    </location>
</feature>
<keyword evidence="1" id="KW-1133">Transmembrane helix</keyword>
<evidence type="ECO:0000313" key="2">
    <source>
        <dbReference type="Proteomes" id="UP000887540"/>
    </source>
</evidence>
<name>A0A914D973_9BILA</name>
<dbReference type="Proteomes" id="UP000887540">
    <property type="component" value="Unplaced"/>
</dbReference>
<proteinExistence type="predicted"/>
<protein>
    <submittedName>
        <fullName evidence="3">G-protein coupled receptors family 1 profile domain-containing protein</fullName>
    </submittedName>
</protein>
<keyword evidence="1" id="KW-0472">Membrane</keyword>
<dbReference type="WBParaSite" id="ACRNAN_scaffold2146.g16362.t1">
    <property type="protein sequence ID" value="ACRNAN_scaffold2146.g16362.t1"/>
    <property type="gene ID" value="ACRNAN_scaffold2146.g16362"/>
</dbReference>
<accession>A0A914D973</accession>
<dbReference type="Pfam" id="PF10320">
    <property type="entry name" value="7TM_GPCR_Srsx"/>
    <property type="match status" value="1"/>
</dbReference>